<name>A0A9P5N2M5_9AGAM</name>
<reference evidence="8" key="2">
    <citation type="journal article" date="2020" name="Nat. Commun.">
        <title>Large-scale genome sequencing of mycorrhizal fungi provides insights into the early evolution of symbiotic traits.</title>
        <authorList>
            <person name="Miyauchi S."/>
            <person name="Kiss E."/>
            <person name="Kuo A."/>
            <person name="Drula E."/>
            <person name="Kohler A."/>
            <person name="Sanchez-Garcia M."/>
            <person name="Morin E."/>
            <person name="Andreopoulos B."/>
            <person name="Barry K.W."/>
            <person name="Bonito G."/>
            <person name="Buee M."/>
            <person name="Carver A."/>
            <person name="Chen C."/>
            <person name="Cichocki N."/>
            <person name="Clum A."/>
            <person name="Culley D."/>
            <person name="Crous P.W."/>
            <person name="Fauchery L."/>
            <person name="Girlanda M."/>
            <person name="Hayes R.D."/>
            <person name="Keri Z."/>
            <person name="LaButti K."/>
            <person name="Lipzen A."/>
            <person name="Lombard V."/>
            <person name="Magnuson J."/>
            <person name="Maillard F."/>
            <person name="Murat C."/>
            <person name="Nolan M."/>
            <person name="Ohm R.A."/>
            <person name="Pangilinan J."/>
            <person name="Pereira M.F."/>
            <person name="Perotto S."/>
            <person name="Peter M."/>
            <person name="Pfister S."/>
            <person name="Riley R."/>
            <person name="Sitrit Y."/>
            <person name="Stielow J.B."/>
            <person name="Szollosi G."/>
            <person name="Zifcakova L."/>
            <person name="Stursova M."/>
            <person name="Spatafora J.W."/>
            <person name="Tedersoo L."/>
            <person name="Vaario L.M."/>
            <person name="Yamada A."/>
            <person name="Yan M."/>
            <person name="Wang P."/>
            <person name="Xu J."/>
            <person name="Bruns T."/>
            <person name="Baldrian P."/>
            <person name="Vilgalys R."/>
            <person name="Dunand C."/>
            <person name="Henrissat B."/>
            <person name="Grigoriev I.V."/>
            <person name="Hibbett D."/>
            <person name="Nagy L.G."/>
            <person name="Martin F.M."/>
        </authorList>
    </citation>
    <scope>NUCLEOTIDE SEQUENCE</scope>
    <source>
        <strain evidence="8">Prilba</strain>
    </source>
</reference>
<evidence type="ECO:0000313" key="8">
    <source>
        <dbReference type="EMBL" id="KAF8484852.1"/>
    </source>
</evidence>
<dbReference type="PANTHER" id="PTHR19370">
    <property type="entry name" value="NADH-CYTOCHROME B5 REDUCTASE"/>
    <property type="match status" value="1"/>
</dbReference>
<evidence type="ECO:0000256" key="4">
    <source>
        <dbReference type="ARBA" id="ARBA00022827"/>
    </source>
</evidence>
<dbReference type="InterPro" id="IPR008333">
    <property type="entry name" value="Cbr1-like_FAD-bd_dom"/>
</dbReference>
<dbReference type="CDD" id="cd06183">
    <property type="entry name" value="cyt_b5_reduct_like"/>
    <property type="match status" value="1"/>
</dbReference>
<evidence type="ECO:0000256" key="3">
    <source>
        <dbReference type="ARBA" id="ARBA00022630"/>
    </source>
</evidence>
<comment type="cofactor">
    <cofactor evidence="1 6">
        <name>FAD</name>
        <dbReference type="ChEBI" id="CHEBI:57692"/>
    </cofactor>
</comment>
<feature type="binding site" evidence="6">
    <location>
        <position position="144"/>
    </location>
    <ligand>
        <name>FAD</name>
        <dbReference type="ChEBI" id="CHEBI:57692"/>
    </ligand>
</feature>
<dbReference type="GO" id="GO:0016491">
    <property type="term" value="F:oxidoreductase activity"/>
    <property type="evidence" value="ECO:0007669"/>
    <property type="project" value="UniProtKB-KW"/>
</dbReference>
<feature type="binding site" evidence="6">
    <location>
        <position position="120"/>
    </location>
    <ligand>
        <name>FAD</name>
        <dbReference type="ChEBI" id="CHEBI:57692"/>
    </ligand>
</feature>
<dbReference type="Pfam" id="PF00970">
    <property type="entry name" value="FAD_binding_6"/>
    <property type="match status" value="1"/>
</dbReference>
<dbReference type="SUPFAM" id="SSF63380">
    <property type="entry name" value="Riboflavin synthase domain-like"/>
    <property type="match status" value="1"/>
</dbReference>
<dbReference type="PRINTS" id="PR00406">
    <property type="entry name" value="CYTB5RDTASE"/>
</dbReference>
<dbReference type="PANTHER" id="PTHR19370:SF189">
    <property type="entry name" value="CYTOCHROME C MITOCHONDRIAL IMPORT FACTOR CYC2"/>
    <property type="match status" value="1"/>
</dbReference>
<gene>
    <name evidence="8" type="ORF">DFH94DRAFT_837013</name>
</gene>
<dbReference type="InterPro" id="IPR039261">
    <property type="entry name" value="FNR_nucleotide-bd"/>
</dbReference>
<dbReference type="GO" id="GO:0005739">
    <property type="term" value="C:mitochondrion"/>
    <property type="evidence" value="ECO:0007669"/>
    <property type="project" value="TreeGrafter"/>
</dbReference>
<keyword evidence="3 6" id="KW-0285">Flavoprotein</keyword>
<dbReference type="Gene3D" id="2.40.30.10">
    <property type="entry name" value="Translation factors"/>
    <property type="match status" value="1"/>
</dbReference>
<comment type="similarity">
    <text evidence="2">Belongs to the flavoprotein pyridine nucleotide cytochrome reductase family.</text>
</comment>
<feature type="binding site" evidence="6">
    <location>
        <position position="137"/>
    </location>
    <ligand>
        <name>FAD</name>
        <dbReference type="ChEBI" id="CHEBI:57692"/>
    </ligand>
</feature>
<organism evidence="8 9">
    <name type="scientific">Russula ochroleuca</name>
    <dbReference type="NCBI Taxonomy" id="152965"/>
    <lineage>
        <taxon>Eukaryota</taxon>
        <taxon>Fungi</taxon>
        <taxon>Dikarya</taxon>
        <taxon>Basidiomycota</taxon>
        <taxon>Agaricomycotina</taxon>
        <taxon>Agaricomycetes</taxon>
        <taxon>Russulales</taxon>
        <taxon>Russulaceae</taxon>
        <taxon>Russula</taxon>
    </lineage>
</organism>
<dbReference type="InterPro" id="IPR001834">
    <property type="entry name" value="CBR-like"/>
</dbReference>
<dbReference type="AlphaFoldDB" id="A0A9P5N2M5"/>
<protein>
    <submittedName>
        <fullName evidence="8">Ferredoxin reductase-like C-terminal NADP-linked domain-containing protein</fullName>
    </submittedName>
</protein>
<dbReference type="InterPro" id="IPR017938">
    <property type="entry name" value="Riboflavin_synthase-like_b-brl"/>
</dbReference>
<evidence type="ECO:0000256" key="6">
    <source>
        <dbReference type="PIRSR" id="PIRSR601834-1"/>
    </source>
</evidence>
<evidence type="ECO:0000313" key="9">
    <source>
        <dbReference type="Proteomes" id="UP000759537"/>
    </source>
</evidence>
<sequence>MIRSRLLHPRLLSTSPSTTSRYRLRLSTLAFLTTTSVLVSSYFLWPSKYRGSPTFNHQPLSPSYFIPVTVSENSQAGPDLAVLTLSIPPDSHPLDKHTSSLDPIWSIFIKDDDIQVERPYTPLFGIGKDGVIKLWVKRYPRGEVGRWLHSKQAGDTIEIRGPLKTFPFHQGKWDEVVMISGGTGFSPFHQLLFRQLLRGNVAASTRFTLLHASRTLAELPPLSLLQPLIDFAVAHPEHLRLALFVDGASRALAPKSIVKHLEAGRIDKSSIGHTLGIPDGAWSWSSWISNLWTSGQPKIGDSDIRKKNVLVLVCGPEPMVATIAGPYGRNYSQGKVGGVLAELGFKAGQVWKL</sequence>
<feature type="domain" description="FAD-binding FR-type" evidence="7">
    <location>
        <begin position="63"/>
        <end position="169"/>
    </location>
</feature>
<feature type="binding site" evidence="6">
    <location>
        <position position="119"/>
    </location>
    <ligand>
        <name>FAD</name>
        <dbReference type="ChEBI" id="CHEBI:57692"/>
    </ligand>
</feature>
<comment type="caution">
    <text evidence="8">The sequence shown here is derived from an EMBL/GenBank/DDBJ whole genome shotgun (WGS) entry which is preliminary data.</text>
</comment>
<dbReference type="Proteomes" id="UP000759537">
    <property type="component" value="Unassembled WGS sequence"/>
</dbReference>
<dbReference type="InterPro" id="IPR017927">
    <property type="entry name" value="FAD-bd_FR_type"/>
</dbReference>
<feature type="binding site" evidence="6">
    <location>
        <position position="118"/>
    </location>
    <ligand>
        <name>FAD</name>
        <dbReference type="ChEBI" id="CHEBI:57692"/>
    </ligand>
</feature>
<dbReference type="EMBL" id="WHVB01000003">
    <property type="protein sequence ID" value="KAF8484852.1"/>
    <property type="molecule type" value="Genomic_DNA"/>
</dbReference>
<keyword evidence="5" id="KW-0560">Oxidoreductase</keyword>
<evidence type="ECO:0000256" key="5">
    <source>
        <dbReference type="ARBA" id="ARBA00023002"/>
    </source>
</evidence>
<keyword evidence="4 6" id="KW-0274">FAD</keyword>
<dbReference type="PROSITE" id="PS51384">
    <property type="entry name" value="FAD_FR"/>
    <property type="match status" value="1"/>
</dbReference>
<keyword evidence="9" id="KW-1185">Reference proteome</keyword>
<evidence type="ECO:0000256" key="2">
    <source>
        <dbReference type="ARBA" id="ARBA00006105"/>
    </source>
</evidence>
<dbReference type="OrthoDB" id="432685at2759"/>
<accession>A0A9P5N2M5</accession>
<dbReference type="SUPFAM" id="SSF52343">
    <property type="entry name" value="Ferredoxin reductase-like, C-terminal NADP-linked domain"/>
    <property type="match status" value="1"/>
</dbReference>
<evidence type="ECO:0000256" key="1">
    <source>
        <dbReference type="ARBA" id="ARBA00001974"/>
    </source>
</evidence>
<reference evidence="8" key="1">
    <citation type="submission" date="2019-10" db="EMBL/GenBank/DDBJ databases">
        <authorList>
            <consortium name="DOE Joint Genome Institute"/>
            <person name="Kuo A."/>
            <person name="Miyauchi S."/>
            <person name="Kiss E."/>
            <person name="Drula E."/>
            <person name="Kohler A."/>
            <person name="Sanchez-Garcia M."/>
            <person name="Andreopoulos B."/>
            <person name="Barry K.W."/>
            <person name="Bonito G."/>
            <person name="Buee M."/>
            <person name="Carver A."/>
            <person name="Chen C."/>
            <person name="Cichocki N."/>
            <person name="Clum A."/>
            <person name="Culley D."/>
            <person name="Crous P.W."/>
            <person name="Fauchery L."/>
            <person name="Girlanda M."/>
            <person name="Hayes R."/>
            <person name="Keri Z."/>
            <person name="LaButti K."/>
            <person name="Lipzen A."/>
            <person name="Lombard V."/>
            <person name="Magnuson J."/>
            <person name="Maillard F."/>
            <person name="Morin E."/>
            <person name="Murat C."/>
            <person name="Nolan M."/>
            <person name="Ohm R."/>
            <person name="Pangilinan J."/>
            <person name="Pereira M."/>
            <person name="Perotto S."/>
            <person name="Peter M."/>
            <person name="Riley R."/>
            <person name="Sitrit Y."/>
            <person name="Stielow B."/>
            <person name="Szollosi G."/>
            <person name="Zifcakova L."/>
            <person name="Stursova M."/>
            <person name="Spatafora J.W."/>
            <person name="Tedersoo L."/>
            <person name="Vaario L.-M."/>
            <person name="Yamada A."/>
            <person name="Yan M."/>
            <person name="Wang P."/>
            <person name="Xu J."/>
            <person name="Bruns T."/>
            <person name="Baldrian P."/>
            <person name="Vilgalys R."/>
            <person name="Henrissat B."/>
            <person name="Grigoriev I.V."/>
            <person name="Hibbett D."/>
            <person name="Nagy L.G."/>
            <person name="Martin F.M."/>
        </authorList>
    </citation>
    <scope>NUCLEOTIDE SEQUENCE</scope>
    <source>
        <strain evidence="8">Prilba</strain>
    </source>
</reference>
<evidence type="ECO:0000259" key="7">
    <source>
        <dbReference type="PROSITE" id="PS51384"/>
    </source>
</evidence>
<dbReference type="Gene3D" id="3.40.50.80">
    <property type="entry name" value="Nucleotide-binding domain of ferredoxin-NADP reductase (FNR) module"/>
    <property type="match status" value="1"/>
</dbReference>
<proteinExistence type="inferred from homology"/>